<accession>A0A8T9BAL1</accession>
<protein>
    <submittedName>
        <fullName evidence="2">Uncharacterized protein</fullName>
    </submittedName>
</protein>
<dbReference type="OrthoDB" id="5514950at2759"/>
<comment type="caution">
    <text evidence="2">The sequence shown here is derived from an EMBL/GenBank/DDBJ whole genome shotgun (WGS) entry which is preliminary data.</text>
</comment>
<evidence type="ECO:0000256" key="1">
    <source>
        <dbReference type="SAM" id="MobiDB-lite"/>
    </source>
</evidence>
<gene>
    <name evidence="2" type="ORF">LARI1_G006688</name>
</gene>
<proteinExistence type="predicted"/>
<dbReference type="AlphaFoldDB" id="A0A8T9BAL1"/>
<dbReference type="Proteomes" id="UP000469559">
    <property type="component" value="Unassembled WGS sequence"/>
</dbReference>
<name>A0A8T9BAL1_9HELO</name>
<reference evidence="2 3" key="1">
    <citation type="submission" date="2018-05" db="EMBL/GenBank/DDBJ databases">
        <title>Whole genome sequencing for identification of molecular markers to develop diagnostic detection tools for the regulated plant pathogen Lachnellula willkommii.</title>
        <authorList>
            <person name="Giroux E."/>
            <person name="Bilodeau G."/>
        </authorList>
    </citation>
    <scope>NUCLEOTIDE SEQUENCE [LARGE SCALE GENOMIC DNA]</scope>
    <source>
        <strain evidence="2 3">CBS 203.66</strain>
    </source>
</reference>
<sequence>MFWKIFERLLFQTYNESSWAKVHPAQAGFRSYSMLATRVRTTAVFLDLNFDVQGRLVSVVGSESAALTLQNQIIPMANNYKYLGFPVASYGIDFPTYLASLIGAAVRWCDFLTVKSGSWGVTNRLRVYDEHLAPMFEFGAPLVESWRRTSRGNQQAFSAAFNPWKKLMAWITGGSQSECDSRPAWPNIAPKEIPETRDAIPAGVKRTRG</sequence>
<feature type="region of interest" description="Disordered" evidence="1">
    <location>
        <begin position="181"/>
        <end position="209"/>
    </location>
</feature>
<keyword evidence="3" id="KW-1185">Reference proteome</keyword>
<dbReference type="EMBL" id="QGMF01000353">
    <property type="protein sequence ID" value="TVY16556.1"/>
    <property type="molecule type" value="Genomic_DNA"/>
</dbReference>
<evidence type="ECO:0000313" key="2">
    <source>
        <dbReference type="EMBL" id="TVY16556.1"/>
    </source>
</evidence>
<evidence type="ECO:0000313" key="3">
    <source>
        <dbReference type="Proteomes" id="UP000469559"/>
    </source>
</evidence>
<organism evidence="2 3">
    <name type="scientific">Lachnellula arida</name>
    <dbReference type="NCBI Taxonomy" id="1316785"/>
    <lineage>
        <taxon>Eukaryota</taxon>
        <taxon>Fungi</taxon>
        <taxon>Dikarya</taxon>
        <taxon>Ascomycota</taxon>
        <taxon>Pezizomycotina</taxon>
        <taxon>Leotiomycetes</taxon>
        <taxon>Helotiales</taxon>
        <taxon>Lachnaceae</taxon>
        <taxon>Lachnellula</taxon>
    </lineage>
</organism>